<keyword evidence="4" id="KW-0378">Hydrolase</keyword>
<accession>A0ABC8TLS0</accession>
<evidence type="ECO:0000259" key="7">
    <source>
        <dbReference type="PROSITE" id="PS50035"/>
    </source>
</evidence>
<dbReference type="Proteomes" id="UP001642360">
    <property type="component" value="Unassembled WGS sequence"/>
</dbReference>
<proteinExistence type="predicted"/>
<name>A0ABC8TLS0_9AQUA</name>
<evidence type="ECO:0000256" key="5">
    <source>
        <dbReference type="ARBA" id="ARBA00022963"/>
    </source>
</evidence>
<sequence length="242" mass="27355">MFTHHQKTIIVDSEILGGRSQKRRIVSFVGGIDLYDGRYDTLDHPFFCTLDTVHHDDFYQPNFLGSSIRKGGPREPWHDIHCRLEGQLLGMSYIILSKVSGFPEKPVAAAAVGLVNGKDNIIDRSIQDAYIHAIRRANNFIYIKNQYFVGSSYNWKSDDIKVEDIGALHLIPKEISLKIVSKIEAGERFTVYIVIPMWPEGIPVSGSVQAILDWQKRTMEMMYTDIAQALSAKGLTANLRDT</sequence>
<dbReference type="GO" id="GO:0016042">
    <property type="term" value="P:lipid catabolic process"/>
    <property type="evidence" value="ECO:0007669"/>
    <property type="project" value="UniProtKB-KW"/>
</dbReference>
<dbReference type="PANTHER" id="PTHR18896">
    <property type="entry name" value="PHOSPHOLIPASE D"/>
    <property type="match status" value="1"/>
</dbReference>
<evidence type="ECO:0000313" key="8">
    <source>
        <dbReference type="EMBL" id="CAK9170405.1"/>
    </source>
</evidence>
<keyword evidence="5" id="KW-0442">Lipid degradation</keyword>
<dbReference type="PROSITE" id="PS50035">
    <property type="entry name" value="PLD"/>
    <property type="match status" value="1"/>
</dbReference>
<keyword evidence="3" id="KW-0677">Repeat</keyword>
<evidence type="ECO:0000256" key="2">
    <source>
        <dbReference type="ARBA" id="ARBA00012027"/>
    </source>
</evidence>
<evidence type="ECO:0000256" key="4">
    <source>
        <dbReference type="ARBA" id="ARBA00022801"/>
    </source>
</evidence>
<comment type="caution">
    <text evidence="8">The sequence shown here is derived from an EMBL/GenBank/DDBJ whole genome shotgun (WGS) entry which is preliminary data.</text>
</comment>
<organism evidence="8 9">
    <name type="scientific">Ilex paraguariensis</name>
    <name type="common">yerba mate</name>
    <dbReference type="NCBI Taxonomy" id="185542"/>
    <lineage>
        <taxon>Eukaryota</taxon>
        <taxon>Viridiplantae</taxon>
        <taxon>Streptophyta</taxon>
        <taxon>Embryophyta</taxon>
        <taxon>Tracheophyta</taxon>
        <taxon>Spermatophyta</taxon>
        <taxon>Magnoliopsida</taxon>
        <taxon>eudicotyledons</taxon>
        <taxon>Gunneridae</taxon>
        <taxon>Pentapetalae</taxon>
        <taxon>asterids</taxon>
        <taxon>campanulids</taxon>
        <taxon>Aquifoliales</taxon>
        <taxon>Aquifoliaceae</taxon>
        <taxon>Ilex</taxon>
    </lineage>
</organism>
<dbReference type="Gene3D" id="3.30.870.10">
    <property type="entry name" value="Endonuclease Chain A"/>
    <property type="match status" value="2"/>
</dbReference>
<protein>
    <recommendedName>
        <fullName evidence="2">phospholipase D</fullName>
        <ecNumber evidence="2">3.1.4.4</ecNumber>
    </recommendedName>
</protein>
<dbReference type="InterPro" id="IPR015679">
    <property type="entry name" value="PLipase_D_fam"/>
</dbReference>
<comment type="catalytic activity">
    <reaction evidence="1">
        <text>a 1,2-diacyl-sn-glycero-3-phosphocholine + H2O = a 1,2-diacyl-sn-glycero-3-phosphate + choline + H(+)</text>
        <dbReference type="Rhea" id="RHEA:14445"/>
        <dbReference type="ChEBI" id="CHEBI:15354"/>
        <dbReference type="ChEBI" id="CHEBI:15377"/>
        <dbReference type="ChEBI" id="CHEBI:15378"/>
        <dbReference type="ChEBI" id="CHEBI:57643"/>
        <dbReference type="ChEBI" id="CHEBI:58608"/>
        <dbReference type="EC" id="3.1.4.4"/>
    </reaction>
</comment>
<dbReference type="EMBL" id="CAUOFW020005491">
    <property type="protein sequence ID" value="CAK9170405.1"/>
    <property type="molecule type" value="Genomic_DNA"/>
</dbReference>
<keyword evidence="6" id="KW-0443">Lipid metabolism</keyword>
<evidence type="ECO:0000256" key="3">
    <source>
        <dbReference type="ARBA" id="ARBA00022737"/>
    </source>
</evidence>
<dbReference type="AlphaFoldDB" id="A0ABC8TLS0"/>
<dbReference type="InterPro" id="IPR001736">
    <property type="entry name" value="PLipase_D/transphosphatidylase"/>
</dbReference>
<keyword evidence="9" id="KW-1185">Reference proteome</keyword>
<dbReference type="EC" id="3.1.4.4" evidence="2"/>
<dbReference type="PANTHER" id="PTHR18896:SF200">
    <property type="entry name" value="PHOSPHOLIPASE D"/>
    <property type="match status" value="1"/>
</dbReference>
<feature type="domain" description="PLD phosphodiesterase" evidence="7">
    <location>
        <begin position="1"/>
        <end position="38"/>
    </location>
</feature>
<reference evidence="8 9" key="1">
    <citation type="submission" date="2024-02" db="EMBL/GenBank/DDBJ databases">
        <authorList>
            <person name="Vignale AGUSTIN F."/>
            <person name="Sosa J E."/>
            <person name="Modenutti C."/>
        </authorList>
    </citation>
    <scope>NUCLEOTIDE SEQUENCE [LARGE SCALE GENOMIC DNA]</scope>
</reference>
<evidence type="ECO:0000256" key="6">
    <source>
        <dbReference type="ARBA" id="ARBA00023098"/>
    </source>
</evidence>
<dbReference type="SUPFAM" id="SSF56024">
    <property type="entry name" value="Phospholipase D/nuclease"/>
    <property type="match status" value="2"/>
</dbReference>
<gene>
    <name evidence="8" type="ORF">ILEXP_LOCUS39887</name>
</gene>
<evidence type="ECO:0000256" key="1">
    <source>
        <dbReference type="ARBA" id="ARBA00000798"/>
    </source>
</evidence>
<dbReference type="GO" id="GO:0004630">
    <property type="term" value="F:phospholipase D activity"/>
    <property type="evidence" value="ECO:0007669"/>
    <property type="project" value="UniProtKB-EC"/>
</dbReference>
<evidence type="ECO:0000313" key="9">
    <source>
        <dbReference type="Proteomes" id="UP001642360"/>
    </source>
</evidence>